<dbReference type="EMBL" id="AP012032">
    <property type="protein sequence ID" value="BAK13222.1"/>
    <property type="molecule type" value="Genomic_DNA"/>
</dbReference>
<dbReference type="HOGENOM" id="CLU_1208854_0_0_6"/>
<name>A0A0H3L1C3_PANAA</name>
<gene>
    <name evidence="1" type="ordered locus">PAJ_3142</name>
</gene>
<dbReference type="AlphaFoldDB" id="A0A0H3L1C3"/>
<sequence>MDLMNPHRVGGTNDSGNVMRLMHLLHADGKVVLAQGQHFLDTSKALRIHALVTVAVNFDHIRHHTNLTHDIRQVDAIACGQTDKGTVNAAIALFGIQTLDIGTGSINGCREISQCTLVVKHIHLDLSHKLLFGDFIPLYRHEFFWLFLVAANISTGFMVNNQAFTGADVSDNGIARNRATAFRKGNQHTVCTFDGQLALFFVIAERAGVGLEQVLGHDHAHCITQTDFR</sequence>
<accession>A0A0H3L1C3</accession>
<protein>
    <submittedName>
        <fullName evidence="1">Uncharacterized protein</fullName>
    </submittedName>
</protein>
<proteinExistence type="predicted"/>
<organism evidence="1 2">
    <name type="scientific">Pantoea ananatis (strain AJ13355)</name>
    <dbReference type="NCBI Taxonomy" id="932677"/>
    <lineage>
        <taxon>Bacteria</taxon>
        <taxon>Pseudomonadati</taxon>
        <taxon>Pseudomonadota</taxon>
        <taxon>Gammaproteobacteria</taxon>
        <taxon>Enterobacterales</taxon>
        <taxon>Erwiniaceae</taxon>
        <taxon>Pantoea</taxon>
    </lineage>
</organism>
<reference evidence="2" key="1">
    <citation type="journal article" date="2012" name="Appl. Microbiol. Biotechnol.">
        <title>The complete genome sequence of Pantoea ananatis AJ13355, an organism with great biotechnological potential.</title>
        <authorList>
            <person name="Hara Y."/>
            <person name="Kadotani N."/>
            <person name="Izui H."/>
            <person name="Katashkina J.I."/>
            <person name="Kuvaeva T.M."/>
            <person name="Andreeva I.G."/>
            <person name="Golubeva L.I."/>
            <person name="Malko D.B."/>
            <person name="Makeev V.J."/>
            <person name="Mashko S.V."/>
            <person name="Kozlov Y.I."/>
        </authorList>
    </citation>
    <scope>NUCLEOTIDE SEQUENCE [LARGE SCALE GENOMIC DNA]</scope>
    <source>
        <strain evidence="2">AJ13355</strain>
    </source>
</reference>
<dbReference type="Proteomes" id="UP000006690">
    <property type="component" value="Chromosome"/>
</dbReference>
<evidence type="ECO:0000313" key="2">
    <source>
        <dbReference type="Proteomes" id="UP000006690"/>
    </source>
</evidence>
<evidence type="ECO:0000313" key="1">
    <source>
        <dbReference type="EMBL" id="BAK13222.1"/>
    </source>
</evidence>
<dbReference type="KEGG" id="paj:PAJ_3142"/>